<dbReference type="InterPro" id="IPR036097">
    <property type="entry name" value="HisK_dim/P_sf"/>
</dbReference>
<keyword evidence="7" id="KW-0547">Nucleotide-binding</keyword>
<dbReference type="GO" id="GO:0016036">
    <property type="term" value="P:cellular response to phosphate starvation"/>
    <property type="evidence" value="ECO:0007669"/>
    <property type="project" value="TreeGrafter"/>
</dbReference>
<feature type="domain" description="Histidine kinase" evidence="13">
    <location>
        <begin position="337"/>
        <end position="552"/>
    </location>
</feature>
<dbReference type="GO" id="GO:0005524">
    <property type="term" value="F:ATP binding"/>
    <property type="evidence" value="ECO:0007669"/>
    <property type="project" value="UniProtKB-KW"/>
</dbReference>
<evidence type="ECO:0000256" key="5">
    <source>
        <dbReference type="ARBA" id="ARBA00022553"/>
    </source>
</evidence>
<name>A0A8J6M4V3_9FIRM</name>
<feature type="transmembrane region" description="Helical" evidence="12">
    <location>
        <begin position="141"/>
        <end position="167"/>
    </location>
</feature>
<dbReference type="AlphaFoldDB" id="A0A8J6M4V3"/>
<feature type="domain" description="PAS" evidence="14">
    <location>
        <begin position="219"/>
        <end position="255"/>
    </location>
</feature>
<evidence type="ECO:0000259" key="14">
    <source>
        <dbReference type="PROSITE" id="PS50112"/>
    </source>
</evidence>
<dbReference type="PROSITE" id="PS50109">
    <property type="entry name" value="HIS_KIN"/>
    <property type="match status" value="1"/>
</dbReference>
<dbReference type="PANTHER" id="PTHR45453:SF1">
    <property type="entry name" value="PHOSPHATE REGULON SENSOR PROTEIN PHOR"/>
    <property type="match status" value="1"/>
</dbReference>
<protein>
    <recommendedName>
        <fullName evidence="3">histidine kinase</fullName>
        <ecNumber evidence="3">2.7.13.3</ecNumber>
    </recommendedName>
</protein>
<dbReference type="InterPro" id="IPR000014">
    <property type="entry name" value="PAS"/>
</dbReference>
<keyword evidence="5" id="KW-0597">Phosphoprotein</keyword>
<dbReference type="FunFam" id="1.10.287.130:FF:000008">
    <property type="entry name" value="Two-component sensor histidine kinase"/>
    <property type="match status" value="1"/>
</dbReference>
<dbReference type="Gene3D" id="1.10.287.130">
    <property type="match status" value="1"/>
</dbReference>
<comment type="caution">
    <text evidence="15">The sequence shown here is derived from an EMBL/GenBank/DDBJ whole genome shotgun (WGS) entry which is preliminary data.</text>
</comment>
<dbReference type="SUPFAM" id="SSF55785">
    <property type="entry name" value="PYP-like sensor domain (PAS domain)"/>
    <property type="match status" value="1"/>
</dbReference>
<keyword evidence="16" id="KW-1185">Reference proteome</keyword>
<evidence type="ECO:0000256" key="9">
    <source>
        <dbReference type="ARBA" id="ARBA00022840"/>
    </source>
</evidence>
<evidence type="ECO:0000256" key="6">
    <source>
        <dbReference type="ARBA" id="ARBA00022679"/>
    </source>
</evidence>
<evidence type="ECO:0000256" key="3">
    <source>
        <dbReference type="ARBA" id="ARBA00012438"/>
    </source>
</evidence>
<dbReference type="Pfam" id="PF13188">
    <property type="entry name" value="PAS_8"/>
    <property type="match status" value="1"/>
</dbReference>
<evidence type="ECO:0000256" key="11">
    <source>
        <dbReference type="ARBA" id="ARBA00023136"/>
    </source>
</evidence>
<keyword evidence="11 12" id="KW-0472">Membrane</keyword>
<keyword evidence="6" id="KW-0808">Transferase</keyword>
<dbReference type="CDD" id="cd00075">
    <property type="entry name" value="HATPase"/>
    <property type="match status" value="1"/>
</dbReference>
<dbReference type="Gene3D" id="3.30.450.20">
    <property type="entry name" value="PAS domain"/>
    <property type="match status" value="1"/>
</dbReference>
<dbReference type="FunFam" id="3.30.565.10:FF:000006">
    <property type="entry name" value="Sensor histidine kinase WalK"/>
    <property type="match status" value="1"/>
</dbReference>
<dbReference type="EMBL" id="JACOPN010000001">
    <property type="protein sequence ID" value="MBC5715966.1"/>
    <property type="molecule type" value="Genomic_DNA"/>
</dbReference>
<dbReference type="SUPFAM" id="SSF55874">
    <property type="entry name" value="ATPase domain of HSP90 chaperone/DNA topoisomerase II/histidine kinase"/>
    <property type="match status" value="1"/>
</dbReference>
<dbReference type="PANTHER" id="PTHR45453">
    <property type="entry name" value="PHOSPHATE REGULON SENSOR PROTEIN PHOR"/>
    <property type="match status" value="1"/>
</dbReference>
<dbReference type="GO" id="GO:0005886">
    <property type="term" value="C:plasma membrane"/>
    <property type="evidence" value="ECO:0007669"/>
    <property type="project" value="UniProtKB-SubCell"/>
</dbReference>
<evidence type="ECO:0000313" key="15">
    <source>
        <dbReference type="EMBL" id="MBC5715966.1"/>
    </source>
</evidence>
<dbReference type="SMART" id="SM00388">
    <property type="entry name" value="HisKA"/>
    <property type="match status" value="1"/>
</dbReference>
<evidence type="ECO:0000256" key="4">
    <source>
        <dbReference type="ARBA" id="ARBA00022475"/>
    </source>
</evidence>
<dbReference type="InterPro" id="IPR036890">
    <property type="entry name" value="HATPase_C_sf"/>
</dbReference>
<evidence type="ECO:0000256" key="1">
    <source>
        <dbReference type="ARBA" id="ARBA00000085"/>
    </source>
</evidence>
<sequence length="554" mass="60892">MAAKIFKNAMTVGLAVFLLSVALFMGMLYQYFGDQLTRELATEAAMVAQGVETTGRDYLDTLNVSSRVTWVDKDGTVLYDNRADPAQMENHADRAEIRQAMLASQGTAQRESSTLSRRTYYAARRLSDGTVIRLASAQSTVVVLLASMIQPLLIILVLSMILAAVLASRLAKGIIRPILDLDLEEPEQCRGYDELAPLITKIRRQNDTIRCQMDAMRQQQREFATLAENMSEGVVLLNTKGRILSYNSGALRLLGAVSPAEQASVLTLDRSDAFRTVVERALAGQRAQGRLERGERCVQLLADPVFHETQVEGAVLVLVDITAQEQGERLRREFTANVSHELKTPLTAISGMAEIIKDGIVKPEDINGFASDIYRESQRLIALVEDIIHLSRLDEGGDGLKMEPVDLLELARQTAGRLEPVARRAEVSIQVKGSPAKVCGVPAVLDEMVFNLCDNAVKYNQRGGSVTVSVEPGEHETVLTVADTGIGIPDQDRDRVFERFYRVDKSHSRQIGGTGLGLSIVKHAAALHDARIDLDSALGKGTTIRIRFPKEQKQ</sequence>
<gene>
    <name evidence="15" type="ORF">H8S55_01255</name>
</gene>
<evidence type="ECO:0000259" key="13">
    <source>
        <dbReference type="PROSITE" id="PS50109"/>
    </source>
</evidence>
<dbReference type="Gene3D" id="3.30.565.10">
    <property type="entry name" value="Histidine kinase-like ATPase, C-terminal domain"/>
    <property type="match status" value="1"/>
</dbReference>
<keyword evidence="12" id="KW-0812">Transmembrane</keyword>
<feature type="transmembrane region" description="Helical" evidence="12">
    <location>
        <begin position="12"/>
        <end position="32"/>
    </location>
</feature>
<dbReference type="GO" id="GO:0000155">
    <property type="term" value="F:phosphorelay sensor kinase activity"/>
    <property type="evidence" value="ECO:0007669"/>
    <property type="project" value="InterPro"/>
</dbReference>
<keyword evidence="9" id="KW-0067">ATP-binding</keyword>
<dbReference type="Pfam" id="PF02518">
    <property type="entry name" value="HATPase_c"/>
    <property type="match status" value="1"/>
</dbReference>
<dbReference type="RefSeq" id="WP_186877472.1">
    <property type="nucleotide sequence ID" value="NZ_JACOPN010000001.1"/>
</dbReference>
<evidence type="ECO:0000256" key="8">
    <source>
        <dbReference type="ARBA" id="ARBA00022777"/>
    </source>
</evidence>
<evidence type="ECO:0000313" key="16">
    <source>
        <dbReference type="Proteomes" id="UP000602260"/>
    </source>
</evidence>
<dbReference type="Pfam" id="PF00512">
    <property type="entry name" value="HisKA"/>
    <property type="match status" value="1"/>
</dbReference>
<keyword evidence="4" id="KW-1003">Cell membrane</keyword>
<evidence type="ECO:0000256" key="2">
    <source>
        <dbReference type="ARBA" id="ARBA00004236"/>
    </source>
</evidence>
<organism evidence="15 16">
    <name type="scientific">Flintibacter faecis</name>
    <dbReference type="NCBI Taxonomy" id="2763047"/>
    <lineage>
        <taxon>Bacteria</taxon>
        <taxon>Bacillati</taxon>
        <taxon>Bacillota</taxon>
        <taxon>Clostridia</taxon>
        <taxon>Eubacteriales</taxon>
        <taxon>Flintibacter</taxon>
    </lineage>
</organism>
<dbReference type="InterPro" id="IPR003594">
    <property type="entry name" value="HATPase_dom"/>
</dbReference>
<evidence type="ECO:0000256" key="12">
    <source>
        <dbReference type="SAM" id="Phobius"/>
    </source>
</evidence>
<dbReference type="GO" id="GO:0004721">
    <property type="term" value="F:phosphoprotein phosphatase activity"/>
    <property type="evidence" value="ECO:0007669"/>
    <property type="project" value="TreeGrafter"/>
</dbReference>
<dbReference type="InterPro" id="IPR003661">
    <property type="entry name" value="HisK_dim/P_dom"/>
</dbReference>
<evidence type="ECO:0000256" key="7">
    <source>
        <dbReference type="ARBA" id="ARBA00022741"/>
    </source>
</evidence>
<reference evidence="15" key="1">
    <citation type="submission" date="2020-08" db="EMBL/GenBank/DDBJ databases">
        <title>Genome public.</title>
        <authorList>
            <person name="Liu C."/>
            <person name="Sun Q."/>
        </authorList>
    </citation>
    <scope>NUCLEOTIDE SEQUENCE</scope>
    <source>
        <strain evidence="15">BX5</strain>
    </source>
</reference>
<comment type="catalytic activity">
    <reaction evidence="1">
        <text>ATP + protein L-histidine = ADP + protein N-phospho-L-histidine.</text>
        <dbReference type="EC" id="2.7.13.3"/>
    </reaction>
</comment>
<dbReference type="EC" id="2.7.13.3" evidence="3"/>
<dbReference type="InterPro" id="IPR005467">
    <property type="entry name" value="His_kinase_dom"/>
</dbReference>
<comment type="subcellular location">
    <subcellularLocation>
        <location evidence="2">Cell membrane</location>
    </subcellularLocation>
</comment>
<evidence type="ECO:0000256" key="10">
    <source>
        <dbReference type="ARBA" id="ARBA00023012"/>
    </source>
</evidence>
<proteinExistence type="predicted"/>
<dbReference type="Proteomes" id="UP000602260">
    <property type="component" value="Unassembled WGS sequence"/>
</dbReference>
<dbReference type="PROSITE" id="PS50112">
    <property type="entry name" value="PAS"/>
    <property type="match status" value="1"/>
</dbReference>
<dbReference type="CDD" id="cd00082">
    <property type="entry name" value="HisKA"/>
    <property type="match status" value="1"/>
</dbReference>
<dbReference type="InterPro" id="IPR035965">
    <property type="entry name" value="PAS-like_dom_sf"/>
</dbReference>
<dbReference type="InterPro" id="IPR004358">
    <property type="entry name" value="Sig_transdc_His_kin-like_C"/>
</dbReference>
<keyword evidence="8" id="KW-0418">Kinase</keyword>
<keyword evidence="10" id="KW-0902">Two-component regulatory system</keyword>
<dbReference type="SMART" id="SM00387">
    <property type="entry name" value="HATPase_c"/>
    <property type="match status" value="1"/>
</dbReference>
<keyword evidence="12" id="KW-1133">Transmembrane helix</keyword>
<dbReference type="PRINTS" id="PR00344">
    <property type="entry name" value="BCTRLSENSOR"/>
</dbReference>
<dbReference type="InterPro" id="IPR050351">
    <property type="entry name" value="BphY/WalK/GraS-like"/>
</dbReference>
<accession>A0A8J6M4V3</accession>
<dbReference type="SUPFAM" id="SSF47384">
    <property type="entry name" value="Homodimeric domain of signal transducing histidine kinase"/>
    <property type="match status" value="1"/>
</dbReference>